<proteinExistence type="predicted"/>
<evidence type="ECO:0000313" key="1">
    <source>
        <dbReference type="EMBL" id="OAP64207.1"/>
    </source>
</evidence>
<comment type="caution">
    <text evidence="1">The sequence shown here is derived from an EMBL/GenBank/DDBJ whole genome shotgun (WGS) entry which is preliminary data.</text>
</comment>
<organism evidence="1 2">
    <name type="scientific">Fonsecaea erecta</name>
    <dbReference type="NCBI Taxonomy" id="1367422"/>
    <lineage>
        <taxon>Eukaryota</taxon>
        <taxon>Fungi</taxon>
        <taxon>Dikarya</taxon>
        <taxon>Ascomycota</taxon>
        <taxon>Pezizomycotina</taxon>
        <taxon>Eurotiomycetes</taxon>
        <taxon>Chaetothyriomycetidae</taxon>
        <taxon>Chaetothyriales</taxon>
        <taxon>Herpotrichiellaceae</taxon>
        <taxon>Fonsecaea</taxon>
    </lineage>
</organism>
<protein>
    <recommendedName>
        <fullName evidence="3">Transcription factor domain-containing protein</fullName>
    </recommendedName>
</protein>
<dbReference type="GeneID" id="30004349"/>
<evidence type="ECO:0008006" key="3">
    <source>
        <dbReference type="Google" id="ProtNLM"/>
    </source>
</evidence>
<name>A0A178ZWY7_9EURO</name>
<dbReference type="STRING" id="1367422.A0A178ZWY7"/>
<reference evidence="1 2" key="1">
    <citation type="submission" date="2016-04" db="EMBL/GenBank/DDBJ databases">
        <title>Draft genome of Fonsecaea erecta CBS 125763.</title>
        <authorList>
            <person name="Weiss V.A."/>
            <person name="Vicente V.A."/>
            <person name="Raittz R.T."/>
            <person name="Moreno L.F."/>
            <person name="De Souza E.M."/>
            <person name="Pedrosa F.O."/>
            <person name="Steffens M.B."/>
            <person name="Faoro H."/>
            <person name="Tadra-Sfeir M.Z."/>
            <person name="Najafzadeh M.J."/>
            <person name="Felipe M.S."/>
            <person name="Teixeira M."/>
            <person name="Sun J."/>
            <person name="Xi L."/>
            <person name="Gomes R."/>
            <person name="De Azevedo C.M."/>
            <person name="Salgado C.G."/>
            <person name="Da Silva M.B."/>
            <person name="Nascimento M.F."/>
            <person name="Queiroz-Telles F."/>
            <person name="Attili D.S."/>
            <person name="Gorbushina A."/>
        </authorList>
    </citation>
    <scope>NUCLEOTIDE SEQUENCE [LARGE SCALE GENOMIC DNA]</scope>
    <source>
        <strain evidence="1 2">CBS 125763</strain>
    </source>
</reference>
<accession>A0A178ZWY7</accession>
<gene>
    <name evidence="1" type="ORF">AYL99_00179</name>
</gene>
<dbReference type="EMBL" id="LVYI01000001">
    <property type="protein sequence ID" value="OAP64207.1"/>
    <property type="molecule type" value="Genomic_DNA"/>
</dbReference>
<evidence type="ECO:0000313" key="2">
    <source>
        <dbReference type="Proteomes" id="UP000078343"/>
    </source>
</evidence>
<dbReference type="Proteomes" id="UP000078343">
    <property type="component" value="Unassembled WGS sequence"/>
</dbReference>
<dbReference type="RefSeq" id="XP_018697574.1">
    <property type="nucleotide sequence ID" value="XM_018831695.1"/>
</dbReference>
<dbReference type="AlphaFoldDB" id="A0A178ZWY7"/>
<keyword evidence="2" id="KW-1185">Reference proteome</keyword>
<sequence length="332" mass="37073">MAVELGVTQGPANITQHEMILASPGEPVPAEPSSASQNCHTKSWSLDLKRAYIGAFVISILKPSKLINKQYLNECAASLVADPQYPSDETLLHVVRSLQISELTSDLFDHGSKEKLCGFNDEQVQIFVNTLSRQLEESKAALPPSLRSLGYIVRQFYIGRAYIHEVGLYGNIQGQPLSLTRMSIICECLSSASRYLSHVLDCSLEHMADWTCSDWRSINFIVMLSTKCSIILNSNPSWATSDTSQRAAWLDKCIDTLCSRLNEFQSLAPAGLNYYEGNHFEKLISNWKDVKAYHQRWIRGISLSEAAPTDSEYSDIFSISSFWGFQGQGIDV</sequence>
<dbReference type="OrthoDB" id="5226580at2759"/>